<accession>A0A3L8SRP2</accession>
<evidence type="ECO:0000313" key="2">
    <source>
        <dbReference type="EMBL" id="RLW06408.1"/>
    </source>
</evidence>
<dbReference type="EMBL" id="QUSF01000009">
    <property type="protein sequence ID" value="RLW06408.1"/>
    <property type="molecule type" value="Genomic_DNA"/>
</dbReference>
<reference evidence="2 3" key="1">
    <citation type="journal article" date="2018" name="Proc. R. Soc. B">
        <title>A non-coding region near Follistatin controls head colour polymorphism in the Gouldian finch.</title>
        <authorList>
            <person name="Toomey M.B."/>
            <person name="Marques C.I."/>
            <person name="Andrade P."/>
            <person name="Araujo P.M."/>
            <person name="Sabatino S."/>
            <person name="Gazda M.A."/>
            <person name="Afonso S."/>
            <person name="Lopes R.J."/>
            <person name="Corbo J.C."/>
            <person name="Carneiro M."/>
        </authorList>
    </citation>
    <scope>NUCLEOTIDE SEQUENCE [LARGE SCALE GENOMIC DNA]</scope>
    <source>
        <strain evidence="2">Red01</strain>
        <tissue evidence="2">Muscle</tissue>
    </source>
</reference>
<comment type="caution">
    <text evidence="2">The sequence shown here is derived from an EMBL/GenBank/DDBJ whole genome shotgun (WGS) entry which is preliminary data.</text>
</comment>
<dbReference type="Proteomes" id="UP000276834">
    <property type="component" value="Unassembled WGS sequence"/>
</dbReference>
<dbReference type="OrthoDB" id="6159439at2759"/>
<name>A0A3L8SRP2_CHLGU</name>
<feature type="region of interest" description="Disordered" evidence="1">
    <location>
        <begin position="64"/>
        <end position="103"/>
    </location>
</feature>
<proteinExistence type="predicted"/>
<organism evidence="2 3">
    <name type="scientific">Chloebia gouldiae</name>
    <name type="common">Gouldian finch</name>
    <name type="synonym">Erythrura gouldiae</name>
    <dbReference type="NCBI Taxonomy" id="44316"/>
    <lineage>
        <taxon>Eukaryota</taxon>
        <taxon>Metazoa</taxon>
        <taxon>Chordata</taxon>
        <taxon>Craniata</taxon>
        <taxon>Vertebrata</taxon>
        <taxon>Euteleostomi</taxon>
        <taxon>Archelosauria</taxon>
        <taxon>Archosauria</taxon>
        <taxon>Dinosauria</taxon>
        <taxon>Saurischia</taxon>
        <taxon>Theropoda</taxon>
        <taxon>Coelurosauria</taxon>
        <taxon>Aves</taxon>
        <taxon>Neognathae</taxon>
        <taxon>Neoaves</taxon>
        <taxon>Telluraves</taxon>
        <taxon>Australaves</taxon>
        <taxon>Passeriformes</taxon>
        <taxon>Passeroidea</taxon>
        <taxon>Passeridae</taxon>
        <taxon>Chloebia</taxon>
    </lineage>
</organism>
<evidence type="ECO:0000313" key="3">
    <source>
        <dbReference type="Proteomes" id="UP000276834"/>
    </source>
</evidence>
<dbReference type="AlphaFoldDB" id="A0A3L8SRP2"/>
<protein>
    <submittedName>
        <fullName evidence="2">Uncharacterized protein</fullName>
    </submittedName>
</protein>
<keyword evidence="3" id="KW-1185">Reference proteome</keyword>
<gene>
    <name evidence="2" type="ORF">DV515_00004560</name>
</gene>
<feature type="compositionally biased region" description="Low complexity" evidence="1">
    <location>
        <begin position="74"/>
        <end position="86"/>
    </location>
</feature>
<sequence>MDFLSEKFALKSQPSKNSDFYMGAGGSLEHVMETLDNESFYSKTSGSKCVQAFNPLQRAEHHVRLERTSPCQDSNGESSSQGYSSSWRCAGEGRDSPAQGDQRQLRSLRVWACEWLSGRSKITIAVTILFL</sequence>
<evidence type="ECO:0000256" key="1">
    <source>
        <dbReference type="SAM" id="MobiDB-lite"/>
    </source>
</evidence>